<dbReference type="Pfam" id="PF00015">
    <property type="entry name" value="MCPsignal"/>
    <property type="match status" value="1"/>
</dbReference>
<dbReference type="InterPro" id="IPR003660">
    <property type="entry name" value="HAMP_dom"/>
</dbReference>
<dbReference type="InterPro" id="IPR004089">
    <property type="entry name" value="MCPsignal_dom"/>
</dbReference>
<organism evidence="8 9">
    <name type="scientific">Roseateles oligotrophus</name>
    <dbReference type="NCBI Taxonomy" id="1769250"/>
    <lineage>
        <taxon>Bacteria</taxon>
        <taxon>Pseudomonadati</taxon>
        <taxon>Pseudomonadota</taxon>
        <taxon>Betaproteobacteria</taxon>
        <taxon>Burkholderiales</taxon>
        <taxon>Sphaerotilaceae</taxon>
        <taxon>Roseateles</taxon>
    </lineage>
</organism>
<dbReference type="Gene3D" id="1.10.287.950">
    <property type="entry name" value="Methyl-accepting chemotaxis protein"/>
    <property type="match status" value="1"/>
</dbReference>
<dbReference type="InterPro" id="IPR047347">
    <property type="entry name" value="YvaQ-like_sensor"/>
</dbReference>
<keyword evidence="5" id="KW-0812">Transmembrane</keyword>
<keyword evidence="5" id="KW-0472">Membrane</keyword>
<dbReference type="GO" id="GO:0006935">
    <property type="term" value="P:chemotaxis"/>
    <property type="evidence" value="ECO:0007669"/>
    <property type="project" value="InterPro"/>
</dbReference>
<dbReference type="CDD" id="cd11386">
    <property type="entry name" value="MCP_signal"/>
    <property type="match status" value="1"/>
</dbReference>
<dbReference type="SMART" id="SM00283">
    <property type="entry name" value="MA"/>
    <property type="match status" value="1"/>
</dbReference>
<protein>
    <submittedName>
        <fullName evidence="8">Methyl-accepting chemotaxis protein</fullName>
    </submittedName>
</protein>
<dbReference type="EMBL" id="JACHLP010000011">
    <property type="protein sequence ID" value="MBB4845834.1"/>
    <property type="molecule type" value="Genomic_DNA"/>
</dbReference>
<keyword evidence="2" id="KW-0488">Methylation</keyword>
<feature type="transmembrane region" description="Helical" evidence="5">
    <location>
        <begin position="190"/>
        <end position="209"/>
    </location>
</feature>
<keyword evidence="5" id="KW-1133">Transmembrane helix</keyword>
<evidence type="ECO:0000256" key="4">
    <source>
        <dbReference type="PROSITE-ProRule" id="PRU00284"/>
    </source>
</evidence>
<feature type="domain" description="Methyl-accepting transducer" evidence="6">
    <location>
        <begin position="268"/>
        <end position="497"/>
    </location>
</feature>
<dbReference type="GO" id="GO:0005886">
    <property type="term" value="C:plasma membrane"/>
    <property type="evidence" value="ECO:0007669"/>
    <property type="project" value="TreeGrafter"/>
</dbReference>
<feature type="domain" description="HAMP" evidence="7">
    <location>
        <begin position="211"/>
        <end position="263"/>
    </location>
</feature>
<evidence type="ECO:0000259" key="7">
    <source>
        <dbReference type="PROSITE" id="PS50885"/>
    </source>
</evidence>
<dbReference type="InterPro" id="IPR004090">
    <property type="entry name" value="Chemotax_Me-accpt_rcpt"/>
</dbReference>
<evidence type="ECO:0000256" key="5">
    <source>
        <dbReference type="SAM" id="Phobius"/>
    </source>
</evidence>
<dbReference type="SUPFAM" id="SSF58104">
    <property type="entry name" value="Methyl-accepting chemotaxis protein (MCP) signaling domain"/>
    <property type="match status" value="1"/>
</dbReference>
<dbReference type="InterPro" id="IPR051310">
    <property type="entry name" value="MCP_chemotaxis"/>
</dbReference>
<comment type="similarity">
    <text evidence="3">Belongs to the methyl-accepting chemotaxis (MCP) protein family.</text>
</comment>
<dbReference type="GO" id="GO:0007165">
    <property type="term" value="P:signal transduction"/>
    <property type="evidence" value="ECO:0007669"/>
    <property type="project" value="UniProtKB-KW"/>
</dbReference>
<evidence type="ECO:0000256" key="2">
    <source>
        <dbReference type="ARBA" id="ARBA00022481"/>
    </source>
</evidence>
<accession>A0A840LB71</accession>
<dbReference type="AlphaFoldDB" id="A0A840LB71"/>
<dbReference type="GO" id="GO:0004888">
    <property type="term" value="F:transmembrane signaling receptor activity"/>
    <property type="evidence" value="ECO:0007669"/>
    <property type="project" value="InterPro"/>
</dbReference>
<comment type="subcellular location">
    <subcellularLocation>
        <location evidence="1">Membrane</location>
    </subcellularLocation>
</comment>
<keyword evidence="9" id="KW-1185">Reference proteome</keyword>
<evidence type="ECO:0000256" key="3">
    <source>
        <dbReference type="ARBA" id="ARBA00029447"/>
    </source>
</evidence>
<dbReference type="FunFam" id="1.10.287.950:FF:000001">
    <property type="entry name" value="Methyl-accepting chemotaxis sensory transducer"/>
    <property type="match status" value="1"/>
</dbReference>
<name>A0A840LB71_9BURK</name>
<dbReference type="CDD" id="cd19411">
    <property type="entry name" value="MCP2201-like_sensor"/>
    <property type="match status" value="1"/>
</dbReference>
<sequence>MTFLSSTSLRTRVLTGFGLTMAVMMLAAALGLMRVATLSDRLESLVANEVRALDLARRWAGLTEANIQRRMVQMVVEDKAFVEAFTSKSKVVSATIEQLQKEVDLLSQSERSNALHEQVMNTRKQYQALRDSLYKQTAAGEDGKVRIVKELIPVMNQYLEALGAYADNMQAELRNAVDQATQEARHARNLTLAILLAAIACGAVIAIVITRSVTEPVSAAQEVAQRIATGDLSGQLQVQGQDELARLQQALSDMQGQLRLTMADVRTAAEQVQTSSSEIASGSLDLSNRTEQAASSLEQTGAALQQLTQTVNDNAGASRQADQLAASAAGVAQQGGAMVQRVVETMSDIQRASGKIGDIIGVIDGIAFQTNILALNAAVEAARAGEQGRGFAVVAAEVRSLAGRSAQAAKEIKTLISETIAQVERGSDLVSQAGSKITEVVGSVERVTTVISGIAGQSGSQATTLNEIGQAVQQLDQMTQQNAALVEQSAASAESLREQAGRLLSTVSQFRLG</sequence>
<evidence type="ECO:0000259" key="6">
    <source>
        <dbReference type="PROSITE" id="PS50111"/>
    </source>
</evidence>
<dbReference type="CDD" id="cd06225">
    <property type="entry name" value="HAMP"/>
    <property type="match status" value="1"/>
</dbReference>
<reference evidence="8 9" key="1">
    <citation type="submission" date="2020-08" db="EMBL/GenBank/DDBJ databases">
        <title>Functional genomics of gut bacteria from endangered species of beetles.</title>
        <authorList>
            <person name="Carlos-Shanley C."/>
        </authorList>
    </citation>
    <scope>NUCLEOTIDE SEQUENCE [LARGE SCALE GENOMIC DNA]</scope>
    <source>
        <strain evidence="8 9">S00239</strain>
    </source>
</reference>
<comment type="caution">
    <text evidence="8">The sequence shown here is derived from an EMBL/GenBank/DDBJ whole genome shotgun (WGS) entry which is preliminary data.</text>
</comment>
<feature type="transmembrane region" description="Helical" evidence="5">
    <location>
        <begin position="12"/>
        <end position="32"/>
    </location>
</feature>
<dbReference type="PROSITE" id="PS50111">
    <property type="entry name" value="CHEMOTAXIS_TRANSDUC_2"/>
    <property type="match status" value="1"/>
</dbReference>
<proteinExistence type="inferred from homology"/>
<dbReference type="Pfam" id="PF00672">
    <property type="entry name" value="HAMP"/>
    <property type="match status" value="1"/>
</dbReference>
<gene>
    <name evidence="8" type="ORF">HNP55_004386</name>
</gene>
<dbReference type="PRINTS" id="PR00260">
    <property type="entry name" value="CHEMTRNSDUCR"/>
</dbReference>
<dbReference type="PANTHER" id="PTHR43531:SF14">
    <property type="entry name" value="METHYL-ACCEPTING CHEMOTAXIS PROTEIN I-RELATED"/>
    <property type="match status" value="1"/>
</dbReference>
<evidence type="ECO:0000256" key="1">
    <source>
        <dbReference type="ARBA" id="ARBA00004370"/>
    </source>
</evidence>
<dbReference type="SMART" id="SM00304">
    <property type="entry name" value="HAMP"/>
    <property type="match status" value="1"/>
</dbReference>
<keyword evidence="4" id="KW-0807">Transducer</keyword>
<dbReference type="PANTHER" id="PTHR43531">
    <property type="entry name" value="PROTEIN ICFG"/>
    <property type="match status" value="1"/>
</dbReference>
<dbReference type="PROSITE" id="PS50885">
    <property type="entry name" value="HAMP"/>
    <property type="match status" value="1"/>
</dbReference>
<dbReference type="RefSeq" id="WP_184304121.1">
    <property type="nucleotide sequence ID" value="NZ_JACHLP010000011.1"/>
</dbReference>
<dbReference type="Proteomes" id="UP000562027">
    <property type="component" value="Unassembled WGS sequence"/>
</dbReference>
<evidence type="ECO:0000313" key="9">
    <source>
        <dbReference type="Proteomes" id="UP000562027"/>
    </source>
</evidence>
<evidence type="ECO:0000313" key="8">
    <source>
        <dbReference type="EMBL" id="MBB4845834.1"/>
    </source>
</evidence>